<sequence length="97" mass="10912">MHYEGIYFSRSKPPFFMRGDQTEEHLFSIAALTRGKILKFKKSEKEEEDPSDPRSSGGAGSSSSRKSAKTPKSLSDQVADLSGKMKKVTQFYEESRD</sequence>
<organism evidence="2 3">
    <name type="scientific">Dendrobium chrysotoxum</name>
    <name type="common">Orchid</name>
    <dbReference type="NCBI Taxonomy" id="161865"/>
    <lineage>
        <taxon>Eukaryota</taxon>
        <taxon>Viridiplantae</taxon>
        <taxon>Streptophyta</taxon>
        <taxon>Embryophyta</taxon>
        <taxon>Tracheophyta</taxon>
        <taxon>Spermatophyta</taxon>
        <taxon>Magnoliopsida</taxon>
        <taxon>Liliopsida</taxon>
        <taxon>Asparagales</taxon>
        <taxon>Orchidaceae</taxon>
        <taxon>Epidendroideae</taxon>
        <taxon>Malaxideae</taxon>
        <taxon>Dendrobiinae</taxon>
        <taxon>Dendrobium</taxon>
    </lineage>
</organism>
<dbReference type="EMBL" id="JAGFBR010000004">
    <property type="protein sequence ID" value="KAH0467867.1"/>
    <property type="molecule type" value="Genomic_DNA"/>
</dbReference>
<feature type="region of interest" description="Disordered" evidence="1">
    <location>
        <begin position="39"/>
        <end position="97"/>
    </location>
</feature>
<dbReference type="Proteomes" id="UP000775213">
    <property type="component" value="Unassembled WGS sequence"/>
</dbReference>
<evidence type="ECO:0000313" key="2">
    <source>
        <dbReference type="EMBL" id="KAH0467867.1"/>
    </source>
</evidence>
<evidence type="ECO:0000313" key="3">
    <source>
        <dbReference type="Proteomes" id="UP000775213"/>
    </source>
</evidence>
<feature type="compositionally biased region" description="Low complexity" evidence="1">
    <location>
        <begin position="53"/>
        <end position="65"/>
    </location>
</feature>
<reference evidence="2 3" key="1">
    <citation type="journal article" date="2021" name="Hortic Res">
        <title>Chromosome-scale assembly of the Dendrobium chrysotoxum genome enhances the understanding of orchid evolution.</title>
        <authorList>
            <person name="Zhang Y."/>
            <person name="Zhang G.Q."/>
            <person name="Zhang D."/>
            <person name="Liu X.D."/>
            <person name="Xu X.Y."/>
            <person name="Sun W.H."/>
            <person name="Yu X."/>
            <person name="Zhu X."/>
            <person name="Wang Z.W."/>
            <person name="Zhao X."/>
            <person name="Zhong W.Y."/>
            <person name="Chen H."/>
            <person name="Yin W.L."/>
            <person name="Huang T."/>
            <person name="Niu S.C."/>
            <person name="Liu Z.J."/>
        </authorList>
    </citation>
    <scope>NUCLEOTIDE SEQUENCE [LARGE SCALE GENOMIC DNA]</scope>
    <source>
        <strain evidence="2">Lindl</strain>
    </source>
</reference>
<keyword evidence="3" id="KW-1185">Reference proteome</keyword>
<accession>A0AAV7HJ76</accession>
<gene>
    <name evidence="2" type="ORF">IEQ34_002900</name>
</gene>
<comment type="caution">
    <text evidence="2">The sequence shown here is derived from an EMBL/GenBank/DDBJ whole genome shotgun (WGS) entry which is preliminary data.</text>
</comment>
<evidence type="ECO:0000256" key="1">
    <source>
        <dbReference type="SAM" id="MobiDB-lite"/>
    </source>
</evidence>
<dbReference type="AlphaFoldDB" id="A0AAV7HJ76"/>
<name>A0AAV7HJ76_DENCH</name>
<proteinExistence type="predicted"/>
<protein>
    <submittedName>
        <fullName evidence="2">Uncharacterized protein</fullName>
    </submittedName>
</protein>